<keyword evidence="3" id="KW-1185">Reference proteome</keyword>
<gene>
    <name evidence="2" type="ORF">GCM10008014_49780</name>
</gene>
<name>A0ABQ1ZL49_9BACL</name>
<organism evidence="2 3">
    <name type="scientific">Paenibacillus silvae</name>
    <dbReference type="NCBI Taxonomy" id="1325358"/>
    <lineage>
        <taxon>Bacteria</taxon>
        <taxon>Bacillati</taxon>
        <taxon>Bacillota</taxon>
        <taxon>Bacilli</taxon>
        <taxon>Bacillales</taxon>
        <taxon>Paenibacillaceae</taxon>
        <taxon>Paenibacillus</taxon>
    </lineage>
</organism>
<evidence type="ECO:0000259" key="1">
    <source>
        <dbReference type="Pfam" id="PF08281"/>
    </source>
</evidence>
<dbReference type="EMBL" id="BMFU01000011">
    <property type="protein sequence ID" value="GGH67883.1"/>
    <property type="molecule type" value="Genomic_DNA"/>
</dbReference>
<comment type="caution">
    <text evidence="2">The sequence shown here is derived from an EMBL/GenBank/DDBJ whole genome shotgun (WGS) entry which is preliminary data.</text>
</comment>
<feature type="domain" description="RNA polymerase sigma factor 70 region 4 type 2" evidence="1">
    <location>
        <begin position="78"/>
        <end position="131"/>
    </location>
</feature>
<dbReference type="InterPro" id="IPR013324">
    <property type="entry name" value="RNA_pol_sigma_r3/r4-like"/>
</dbReference>
<dbReference type="InterPro" id="IPR036388">
    <property type="entry name" value="WH-like_DNA-bd_sf"/>
</dbReference>
<dbReference type="Pfam" id="PF08281">
    <property type="entry name" value="Sigma70_r4_2"/>
    <property type="match status" value="1"/>
</dbReference>
<evidence type="ECO:0000313" key="2">
    <source>
        <dbReference type="EMBL" id="GGH67883.1"/>
    </source>
</evidence>
<reference evidence="3" key="1">
    <citation type="journal article" date="2019" name="Int. J. Syst. Evol. Microbiol.">
        <title>The Global Catalogue of Microorganisms (GCM) 10K type strain sequencing project: providing services to taxonomists for standard genome sequencing and annotation.</title>
        <authorList>
            <consortium name="The Broad Institute Genomics Platform"/>
            <consortium name="The Broad Institute Genome Sequencing Center for Infectious Disease"/>
            <person name="Wu L."/>
            <person name="Ma J."/>
        </authorList>
    </citation>
    <scope>NUCLEOTIDE SEQUENCE [LARGE SCALE GENOMIC DNA]</scope>
    <source>
        <strain evidence="3">CGMCC 1.12770</strain>
    </source>
</reference>
<dbReference type="SUPFAM" id="SSF88659">
    <property type="entry name" value="Sigma3 and sigma4 domains of RNA polymerase sigma factors"/>
    <property type="match status" value="1"/>
</dbReference>
<dbReference type="InterPro" id="IPR013249">
    <property type="entry name" value="RNA_pol_sigma70_r4_t2"/>
</dbReference>
<sequence>MKINLRDLYCLYTTDVWVEVDEEIVEEMHRFDNLDSAYRLRAYRHRAYYSLDANDGIEHQALFQICSSEMEFEEAWLRQEIYKAMSQLSEKSFRRIYAHYFLGLSKVAIAQIEKVDERAVRKSISSGLKKLSRLLDKILD</sequence>
<proteinExistence type="predicted"/>
<protein>
    <recommendedName>
        <fullName evidence="1">RNA polymerase sigma factor 70 region 4 type 2 domain-containing protein</fullName>
    </recommendedName>
</protein>
<dbReference type="Gene3D" id="1.10.10.10">
    <property type="entry name" value="Winged helix-like DNA-binding domain superfamily/Winged helix DNA-binding domain"/>
    <property type="match status" value="1"/>
</dbReference>
<evidence type="ECO:0000313" key="3">
    <source>
        <dbReference type="Proteomes" id="UP000652153"/>
    </source>
</evidence>
<dbReference type="Proteomes" id="UP000652153">
    <property type="component" value="Unassembled WGS sequence"/>
</dbReference>
<accession>A0ABQ1ZL49</accession>